<gene>
    <name evidence="1" type="ORF">AW10_04276</name>
</gene>
<evidence type="ECO:0000313" key="2">
    <source>
        <dbReference type="Proteomes" id="UP000021816"/>
    </source>
</evidence>
<accession>A0A011N8R9</accession>
<comment type="caution">
    <text evidence="1">The sequence shown here is derived from an EMBL/GenBank/DDBJ whole genome shotgun (WGS) entry which is preliminary data.</text>
</comment>
<sequence>MYTGSTKSSRPMKRVIPWLLKKPDWLSHWKLPLYT</sequence>
<organism evidence="1 2">
    <name type="scientific">Candidatus Accumulibacter appositus</name>
    <dbReference type="NCBI Taxonomy" id="1454003"/>
    <lineage>
        <taxon>Bacteria</taxon>
        <taxon>Pseudomonadati</taxon>
        <taxon>Pseudomonadota</taxon>
        <taxon>Betaproteobacteria</taxon>
        <taxon>Candidatus Accumulibacter</taxon>
    </lineage>
</organism>
<reference evidence="1 2" key="1">
    <citation type="submission" date="2014-02" db="EMBL/GenBank/DDBJ databases">
        <title>Expanding our view of genomic diversity in Candidatus Accumulibacter clades.</title>
        <authorList>
            <person name="Skennerton C.T."/>
            <person name="Barr J.J."/>
            <person name="Slater F.R."/>
            <person name="Bond P.L."/>
            <person name="Tyson G.W."/>
        </authorList>
    </citation>
    <scope>NUCLEOTIDE SEQUENCE [LARGE SCALE GENOMIC DNA]</scope>
    <source>
        <strain evidence="2">BA-92</strain>
    </source>
</reference>
<protein>
    <submittedName>
        <fullName evidence="1">Uncharacterized protein</fullName>
    </submittedName>
</protein>
<name>A0A011N8R9_9PROT</name>
<dbReference type="AlphaFoldDB" id="A0A011N8R9"/>
<evidence type="ECO:0000313" key="1">
    <source>
        <dbReference type="EMBL" id="EXI71396.1"/>
    </source>
</evidence>
<dbReference type="Proteomes" id="UP000021816">
    <property type="component" value="Unassembled WGS sequence"/>
</dbReference>
<proteinExistence type="predicted"/>
<dbReference type="EMBL" id="JEMX01000203">
    <property type="protein sequence ID" value="EXI71396.1"/>
    <property type="molecule type" value="Genomic_DNA"/>
</dbReference>